<evidence type="ECO:0000313" key="1">
    <source>
        <dbReference type="EMBL" id="TNV88069.1"/>
    </source>
</evidence>
<keyword evidence="2" id="KW-1185">Reference proteome</keyword>
<sequence length="592" mass="64989">MKSCTFSNIVAINQGVFQINVLSSITIESSNFVQNSAILNGVFKISGDSFFHFYGLVFIENSAYLKNSIGQAIQIGSASTISQCTFEKNSAFFIDYGTIKADKDNSGKLIEFITIDARIDILDSHFIQNKALVGTSNLYILDSTDVYIVNSQFQGATQMQNNSVYGDFLYISSTSSVSIISSVFRQGFAQSGGALFVLGSASVNIQSSQFIENVALEQGGVIFADSIKSIRISSSCSFKNNKGIKNGGDALYIYNSLSGQVSIAESHFTSLNIESNFIFAIDIQILKLDRIKADIQSFTIQLGIQKFSGIYLRNIAKLKVIESNFSGLIGSNYLGGGSVVIEQTNALQEDIVEIKDCIFKDSHASNRGGGLSIIDIKSTIIRTSTFFNNSADKQGGGLMFACNETGLIRDECKLVIENCSFNSNSAKIEGGAIKWNFYEPYIVGGITFINNSASIYGDNVAGVANQLVVVNFQQLGQRKYIKQNYGNNVKAVSSGGEINLYFGIIDNQGEFVRTENKSNLFISQVEASIINLALQKKPIMIKILLPQLQKQRHNSFLQMVSSKWKILFLLPHLIQVKVISQSIITFRAQFCY</sequence>
<protein>
    <recommendedName>
        <fullName evidence="3">Right handed beta helix domain-containing protein</fullName>
    </recommendedName>
</protein>
<comment type="caution">
    <text evidence="1">The sequence shown here is derived from an EMBL/GenBank/DDBJ whole genome shotgun (WGS) entry which is preliminary data.</text>
</comment>
<name>A0A8J8TA99_HALGN</name>
<gene>
    <name evidence="1" type="ORF">FGO68_gene15731</name>
</gene>
<organism evidence="1 2">
    <name type="scientific">Halteria grandinella</name>
    <dbReference type="NCBI Taxonomy" id="5974"/>
    <lineage>
        <taxon>Eukaryota</taxon>
        <taxon>Sar</taxon>
        <taxon>Alveolata</taxon>
        <taxon>Ciliophora</taxon>
        <taxon>Intramacronucleata</taxon>
        <taxon>Spirotrichea</taxon>
        <taxon>Stichotrichia</taxon>
        <taxon>Sporadotrichida</taxon>
        <taxon>Halteriidae</taxon>
        <taxon>Halteria</taxon>
    </lineage>
</organism>
<evidence type="ECO:0008006" key="3">
    <source>
        <dbReference type="Google" id="ProtNLM"/>
    </source>
</evidence>
<dbReference type="InterPro" id="IPR011050">
    <property type="entry name" value="Pectin_lyase_fold/virulence"/>
</dbReference>
<evidence type="ECO:0000313" key="2">
    <source>
        <dbReference type="Proteomes" id="UP000785679"/>
    </source>
</evidence>
<dbReference type="OrthoDB" id="508803at2759"/>
<dbReference type="PANTHER" id="PTHR11319:SF35">
    <property type="entry name" value="OUTER MEMBRANE PROTEIN PMPC-RELATED"/>
    <property type="match status" value="1"/>
</dbReference>
<dbReference type="Proteomes" id="UP000785679">
    <property type="component" value="Unassembled WGS sequence"/>
</dbReference>
<dbReference type="EMBL" id="RRYP01000081">
    <property type="protein sequence ID" value="TNV88069.1"/>
    <property type="molecule type" value="Genomic_DNA"/>
</dbReference>
<reference evidence="1" key="1">
    <citation type="submission" date="2019-06" db="EMBL/GenBank/DDBJ databases">
        <authorList>
            <person name="Zheng W."/>
        </authorList>
    </citation>
    <scope>NUCLEOTIDE SEQUENCE</scope>
    <source>
        <strain evidence="1">QDHG01</strain>
    </source>
</reference>
<dbReference type="SUPFAM" id="SSF51126">
    <property type="entry name" value="Pectin lyase-like"/>
    <property type="match status" value="2"/>
</dbReference>
<dbReference type="AlphaFoldDB" id="A0A8J8TA99"/>
<accession>A0A8J8TA99</accession>
<proteinExistence type="predicted"/>
<dbReference type="PANTHER" id="PTHR11319">
    <property type="entry name" value="G PROTEIN-COUPLED RECEPTOR-RELATED"/>
    <property type="match status" value="1"/>
</dbReference>